<name>A0ABR9IT56_RHIVS</name>
<dbReference type="Gene3D" id="1.10.150.690">
    <property type="entry name" value="DUF2063"/>
    <property type="match status" value="1"/>
</dbReference>
<dbReference type="InterPro" id="IPR018640">
    <property type="entry name" value="DUF2063"/>
</dbReference>
<protein>
    <recommendedName>
        <fullName evidence="1">Putative DNA-binding domain-containing protein</fullName>
    </recommendedName>
</protein>
<gene>
    <name evidence="2" type="ORF">H4W29_003551</name>
</gene>
<dbReference type="Pfam" id="PF09836">
    <property type="entry name" value="DUF2063"/>
    <property type="match status" value="1"/>
</dbReference>
<keyword evidence="3" id="KW-1185">Reference proteome</keyword>
<accession>A0ABR9IT56</accession>
<dbReference type="EMBL" id="JADBEC010000001">
    <property type="protein sequence ID" value="MBE1506370.1"/>
    <property type="molecule type" value="Genomic_DNA"/>
</dbReference>
<organism evidence="2 3">
    <name type="scientific">Rhizobium viscosum</name>
    <name type="common">Arthrobacter viscosus</name>
    <dbReference type="NCBI Taxonomy" id="1673"/>
    <lineage>
        <taxon>Bacteria</taxon>
        <taxon>Pseudomonadati</taxon>
        <taxon>Pseudomonadota</taxon>
        <taxon>Alphaproteobacteria</taxon>
        <taxon>Hyphomicrobiales</taxon>
        <taxon>Rhizobiaceae</taxon>
        <taxon>Rhizobium/Agrobacterium group</taxon>
        <taxon>Rhizobium</taxon>
    </lineage>
</organism>
<feature type="domain" description="Putative DNA-binding" evidence="1">
    <location>
        <begin position="19"/>
        <end position="107"/>
    </location>
</feature>
<comment type="caution">
    <text evidence="2">The sequence shown here is derived from an EMBL/GenBank/DDBJ whole genome shotgun (WGS) entry which is preliminary data.</text>
</comment>
<evidence type="ECO:0000259" key="1">
    <source>
        <dbReference type="Pfam" id="PF09836"/>
    </source>
</evidence>
<reference evidence="2 3" key="1">
    <citation type="submission" date="2020-10" db="EMBL/GenBank/DDBJ databases">
        <title>Sequencing the genomes of 1000 actinobacteria strains.</title>
        <authorList>
            <person name="Klenk H.-P."/>
        </authorList>
    </citation>
    <scope>NUCLEOTIDE SEQUENCE [LARGE SCALE GENOMIC DNA]</scope>
    <source>
        <strain evidence="2 3">DSM 7307</strain>
    </source>
</reference>
<dbReference type="Proteomes" id="UP000620262">
    <property type="component" value="Unassembled WGS sequence"/>
</dbReference>
<dbReference type="RefSeq" id="WP_192730078.1">
    <property type="nucleotide sequence ID" value="NZ_BAAAVL010000013.1"/>
</dbReference>
<evidence type="ECO:0000313" key="3">
    <source>
        <dbReference type="Proteomes" id="UP000620262"/>
    </source>
</evidence>
<evidence type="ECO:0000313" key="2">
    <source>
        <dbReference type="EMBL" id="MBE1506370.1"/>
    </source>
</evidence>
<dbReference type="InterPro" id="IPR044922">
    <property type="entry name" value="DUF2063_N_sf"/>
</dbReference>
<proteinExistence type="predicted"/>
<sequence length="273" mass="29801">MRSAEIVPIRPMLPDFAGQFSATLLNPDAPAPALVTGPRGKRAEKRYNVYRNNVTVSLIGALSSIFPAVERITGEDFFRAMARFHVRETPPSSRLLFEYGRDFPDFIDRYEYAEEMPWLSDVARIERAWLDAYHAADATALTAETLAAVPQEELGGVTFRPHPATRLVSSAHPAVTIFAMNRGTDPVTRVENRPEDGLITRINDEVTIRLLPPGGAAFFNALLSGECLAAAVAAGLDAWPAFDLSAAIGEMIAAHAFSDIRAFSAIELENSNV</sequence>